<dbReference type="Proteomes" id="UP001609176">
    <property type="component" value="Unassembled WGS sequence"/>
</dbReference>
<dbReference type="Proteomes" id="UP001609219">
    <property type="component" value="Unassembled WGS sequence"/>
</dbReference>
<dbReference type="InterPro" id="IPR000792">
    <property type="entry name" value="Tscrpt_reg_LuxR_C"/>
</dbReference>
<feature type="domain" description="HTH luxR-type" evidence="1">
    <location>
        <begin position="6"/>
        <end position="36"/>
    </location>
</feature>
<dbReference type="Pfam" id="PF00196">
    <property type="entry name" value="GerE"/>
    <property type="match status" value="1"/>
</dbReference>
<dbReference type="RefSeq" id="WP_395125802.1">
    <property type="nucleotide sequence ID" value="NZ_JBIMSN010000078.1"/>
</dbReference>
<accession>A0ABW7KUP6</accession>
<comment type="caution">
    <text evidence="3">The sequence shown here is derived from an EMBL/GenBank/DDBJ whole genome shotgun (WGS) entry which is preliminary data.</text>
</comment>
<organism evidence="3 4">
    <name type="scientific">Antrihabitans spumae</name>
    <dbReference type="NCBI Taxonomy" id="3373370"/>
    <lineage>
        <taxon>Bacteria</taxon>
        <taxon>Bacillati</taxon>
        <taxon>Actinomycetota</taxon>
        <taxon>Actinomycetes</taxon>
        <taxon>Mycobacteriales</taxon>
        <taxon>Nocardiaceae</taxon>
        <taxon>Antrihabitans</taxon>
    </lineage>
</organism>
<proteinExistence type="predicted"/>
<reference evidence="4 5" key="1">
    <citation type="submission" date="2024-10" db="EMBL/GenBank/DDBJ databases">
        <authorList>
            <person name="Riesco R."/>
        </authorList>
    </citation>
    <scope>NUCLEOTIDE SEQUENCE [LARGE SCALE GENOMIC DNA]</scope>
    <source>
        <strain evidence="3 4">NCIMB 15448</strain>
        <strain evidence="2 5">NCIMB 15450</strain>
    </source>
</reference>
<keyword evidence="5" id="KW-1185">Reference proteome</keyword>
<name>A0ABW7KUP6_9NOCA</name>
<dbReference type="InterPro" id="IPR016032">
    <property type="entry name" value="Sig_transdc_resp-reg_C-effctor"/>
</dbReference>
<protein>
    <submittedName>
        <fullName evidence="3">LuxR C-terminal-related transcriptional regulator</fullName>
    </submittedName>
</protein>
<dbReference type="SUPFAM" id="SSF46894">
    <property type="entry name" value="C-terminal effector domain of the bipartite response regulators"/>
    <property type="match status" value="1"/>
</dbReference>
<evidence type="ECO:0000313" key="3">
    <source>
        <dbReference type="EMBL" id="MFH5244667.1"/>
    </source>
</evidence>
<evidence type="ECO:0000313" key="4">
    <source>
        <dbReference type="Proteomes" id="UP001609176"/>
    </source>
</evidence>
<dbReference type="EMBL" id="JBIMSN010000078">
    <property type="protein sequence ID" value="MFH5230409.1"/>
    <property type="molecule type" value="Genomic_DNA"/>
</dbReference>
<evidence type="ECO:0000313" key="2">
    <source>
        <dbReference type="EMBL" id="MFH5230409.1"/>
    </source>
</evidence>
<evidence type="ECO:0000313" key="5">
    <source>
        <dbReference type="Proteomes" id="UP001609219"/>
    </source>
</evidence>
<sequence>MPTTAAAQLHLSPHTVQDHLKAMFAKSVVHSRRELLARALGAPVA</sequence>
<gene>
    <name evidence="3" type="ORF">ACHIPV_22730</name>
    <name evidence="2" type="ORF">ACHIRB_17780</name>
</gene>
<dbReference type="Gene3D" id="1.10.10.10">
    <property type="entry name" value="Winged helix-like DNA-binding domain superfamily/Winged helix DNA-binding domain"/>
    <property type="match status" value="1"/>
</dbReference>
<dbReference type="InterPro" id="IPR036388">
    <property type="entry name" value="WH-like_DNA-bd_sf"/>
</dbReference>
<evidence type="ECO:0000259" key="1">
    <source>
        <dbReference type="Pfam" id="PF00196"/>
    </source>
</evidence>
<dbReference type="EMBL" id="JBIMSP010000048">
    <property type="protein sequence ID" value="MFH5244667.1"/>
    <property type="molecule type" value="Genomic_DNA"/>
</dbReference>